<dbReference type="EC" id="5.4.3.2" evidence="5"/>
<evidence type="ECO:0000259" key="16">
    <source>
        <dbReference type="PROSITE" id="PS51918"/>
    </source>
</evidence>
<evidence type="ECO:0000256" key="4">
    <source>
        <dbReference type="ARBA" id="ARBA00008703"/>
    </source>
</evidence>
<comment type="similarity">
    <text evidence="4">Belongs to the radical SAM superfamily. KamA family.</text>
</comment>
<evidence type="ECO:0000256" key="3">
    <source>
        <dbReference type="ARBA" id="ARBA00001966"/>
    </source>
</evidence>
<comment type="cofactor">
    <cofactor evidence="2 14">
        <name>pyridoxal 5'-phosphate</name>
        <dbReference type="ChEBI" id="CHEBI:597326"/>
    </cofactor>
</comment>
<dbReference type="InterPro" id="IPR022459">
    <property type="entry name" value="Lysine_aminomutase"/>
</dbReference>
<keyword evidence="11" id="KW-0408">Iron</keyword>
<comment type="caution">
    <text evidence="17">The sequence shown here is derived from an EMBL/GenBank/DDBJ whole genome shotgun (WGS) entry which is preliminary data.</text>
</comment>
<feature type="region of interest" description="Disordered" evidence="15">
    <location>
        <begin position="435"/>
        <end position="508"/>
    </location>
</feature>
<dbReference type="InterPro" id="IPR058240">
    <property type="entry name" value="rSAM_sf"/>
</dbReference>
<dbReference type="NCBIfam" id="TIGR00238">
    <property type="entry name" value="KamA family radical SAM protein"/>
    <property type="match status" value="1"/>
</dbReference>
<dbReference type="FunFam" id="3.20.20.70:FF:000095">
    <property type="entry name" value="Lysine 2,3-aminomutase"/>
    <property type="match status" value="1"/>
</dbReference>
<name>A0A3D9QVT3_9BACL</name>
<dbReference type="Pfam" id="PF12544">
    <property type="entry name" value="LAM_C"/>
    <property type="match status" value="1"/>
</dbReference>
<reference evidence="17 18" key="1">
    <citation type="submission" date="2018-08" db="EMBL/GenBank/DDBJ databases">
        <title>Genomic Encyclopedia of Type Strains, Phase III (KMG-III): the genomes of soil and plant-associated and newly described type strains.</title>
        <authorList>
            <person name="Whitman W."/>
        </authorList>
    </citation>
    <scope>NUCLEOTIDE SEQUENCE [LARGE SCALE GENOMIC DNA]</scope>
    <source>
        <strain evidence="17 18">CGMCC 1.10966</strain>
    </source>
</reference>
<proteinExistence type="inferred from homology"/>
<dbReference type="GO" id="GO:0051539">
    <property type="term" value="F:4 iron, 4 sulfur cluster binding"/>
    <property type="evidence" value="ECO:0007669"/>
    <property type="project" value="UniProtKB-KW"/>
</dbReference>
<dbReference type="Gene3D" id="3.20.20.70">
    <property type="entry name" value="Aldolase class I"/>
    <property type="match status" value="1"/>
</dbReference>
<evidence type="ECO:0000256" key="6">
    <source>
        <dbReference type="ARBA" id="ARBA00022363"/>
    </source>
</evidence>
<dbReference type="SFLD" id="SFLDF00283">
    <property type="entry name" value="L-lysine_2_3-aminomutase_(LAM"/>
    <property type="match status" value="1"/>
</dbReference>
<dbReference type="SFLD" id="SFLDS00029">
    <property type="entry name" value="Radical_SAM"/>
    <property type="match status" value="1"/>
</dbReference>
<dbReference type="InterPro" id="IPR013785">
    <property type="entry name" value="Aldolase_TIM"/>
</dbReference>
<evidence type="ECO:0000256" key="7">
    <source>
        <dbReference type="ARBA" id="ARBA00022485"/>
    </source>
</evidence>
<evidence type="ECO:0000313" key="17">
    <source>
        <dbReference type="EMBL" id="REE68781.1"/>
    </source>
</evidence>
<evidence type="ECO:0000256" key="14">
    <source>
        <dbReference type="PIRSR" id="PIRSR603739-50"/>
    </source>
</evidence>
<protein>
    <recommendedName>
        <fullName evidence="6">L-lysine 2,3-aminomutase</fullName>
        <ecNumber evidence="5">5.4.3.2</ecNumber>
    </recommendedName>
</protein>
<gene>
    <name evidence="17" type="ORF">A8990_13647</name>
</gene>
<dbReference type="EMBL" id="QTTN01000036">
    <property type="protein sequence ID" value="REE68781.1"/>
    <property type="molecule type" value="Genomic_DNA"/>
</dbReference>
<dbReference type="Pfam" id="PF04055">
    <property type="entry name" value="Radical_SAM"/>
    <property type="match status" value="1"/>
</dbReference>
<dbReference type="SUPFAM" id="SSF102114">
    <property type="entry name" value="Radical SAM enzymes"/>
    <property type="match status" value="1"/>
</dbReference>
<dbReference type="PANTHER" id="PTHR30538">
    <property type="entry name" value="LYSINE 2,3-AMINOMUTASE-RELATED"/>
    <property type="match status" value="1"/>
</dbReference>
<feature type="compositionally biased region" description="Basic and acidic residues" evidence="15">
    <location>
        <begin position="435"/>
        <end position="467"/>
    </location>
</feature>
<evidence type="ECO:0000256" key="12">
    <source>
        <dbReference type="ARBA" id="ARBA00023014"/>
    </source>
</evidence>
<dbReference type="CDD" id="cd01335">
    <property type="entry name" value="Radical_SAM"/>
    <property type="match status" value="1"/>
</dbReference>
<keyword evidence="7" id="KW-0004">4Fe-4S</keyword>
<evidence type="ECO:0000256" key="2">
    <source>
        <dbReference type="ARBA" id="ARBA00001933"/>
    </source>
</evidence>
<dbReference type="InterPro" id="IPR025895">
    <property type="entry name" value="LAM_C_dom"/>
</dbReference>
<feature type="modified residue" description="N6-(pyridoxal phosphate)lysine" evidence="14">
    <location>
        <position position="354"/>
    </location>
</feature>
<evidence type="ECO:0000256" key="1">
    <source>
        <dbReference type="ARBA" id="ARBA00000911"/>
    </source>
</evidence>
<sequence length="508" mass="57337">MTMASDGGKDKVPLSSKRHWKEVPLWKDVTDEQWNDWLWQLTHTIKTLDELKQVVNLTPDEEAGVRISTQTIPLNITPYYASLMHPDDPRCPIRMQSVPISAELLKTKYDLEDPLYEDEDSPTPGLTHRYPDRVLFLVTNQCSMYCRYCTRRRFSGQVGMGVPKKQMDDAIAYIRNTPEVRDVLLSGGDGLLINDTILEYILKNLREIPHVEIIRIGTRAPVVFPQRITDNLCKMLRKYHPIWLNTHFNHPLEITDEAKLACEMLADAGVPLGNQSVILAGINDSTHIMKRLMHDLVKIRVRPYYIYQCDLSEGIGHFRAPVSKGLEIIESLRGHTSGYAVPTFVVDAPGGGGKIALQPNYLISQSQDKVILRNYEGVIVGYPEPKNYVSGRADEYFNEIYKIEKQPASTGIISLIKDENFNLVPENLRRIGRRKLYEQTPDHHSLKDKREKRDEMKQKLMRAREGDGSAATPQPSAQPTAQPSVAPSAQSTPAQTTDGAAPGNATTE</sequence>
<organism evidence="17 18">
    <name type="scientific">Paenibacillus taihuensis</name>
    <dbReference type="NCBI Taxonomy" id="1156355"/>
    <lineage>
        <taxon>Bacteria</taxon>
        <taxon>Bacillati</taxon>
        <taxon>Bacillota</taxon>
        <taxon>Bacilli</taxon>
        <taxon>Bacillales</taxon>
        <taxon>Paenibacillaceae</taxon>
        <taxon>Paenibacillus</taxon>
    </lineage>
</organism>
<evidence type="ECO:0000256" key="8">
    <source>
        <dbReference type="ARBA" id="ARBA00022691"/>
    </source>
</evidence>
<comment type="cofactor">
    <cofactor evidence="3">
        <name>[4Fe-4S] cluster</name>
        <dbReference type="ChEBI" id="CHEBI:49883"/>
    </cofactor>
</comment>
<keyword evidence="12" id="KW-0411">Iron-sulfur</keyword>
<dbReference type="Gene3D" id="6.20.120.40">
    <property type="match status" value="1"/>
</dbReference>
<accession>A0A3D9QVT3</accession>
<dbReference type="SFLD" id="SFLDG01070">
    <property type="entry name" value="PLP-dependent"/>
    <property type="match status" value="1"/>
</dbReference>
<feature type="compositionally biased region" description="Low complexity" evidence="15">
    <location>
        <begin position="469"/>
        <end position="495"/>
    </location>
</feature>
<evidence type="ECO:0000256" key="13">
    <source>
        <dbReference type="ARBA" id="ARBA00023235"/>
    </source>
</evidence>
<dbReference type="AlphaFoldDB" id="A0A3D9QVT3"/>
<dbReference type="NCBIfam" id="TIGR03820">
    <property type="entry name" value="lys_2_3_AblA"/>
    <property type="match status" value="1"/>
</dbReference>
<keyword evidence="8" id="KW-0949">S-adenosyl-L-methionine</keyword>
<dbReference type="Proteomes" id="UP000256304">
    <property type="component" value="Unassembled WGS sequence"/>
</dbReference>
<dbReference type="GO" id="GO:0046872">
    <property type="term" value="F:metal ion binding"/>
    <property type="evidence" value="ECO:0007669"/>
    <property type="project" value="UniProtKB-KW"/>
</dbReference>
<keyword evidence="10 14" id="KW-0663">Pyridoxal phosphate</keyword>
<evidence type="ECO:0000256" key="5">
    <source>
        <dbReference type="ARBA" id="ARBA00012144"/>
    </source>
</evidence>
<keyword evidence="9" id="KW-0479">Metal-binding</keyword>
<dbReference type="InterPro" id="IPR007197">
    <property type="entry name" value="rSAM"/>
</dbReference>
<dbReference type="PROSITE" id="PS51918">
    <property type="entry name" value="RADICAL_SAM"/>
    <property type="match status" value="1"/>
</dbReference>
<evidence type="ECO:0000256" key="15">
    <source>
        <dbReference type="SAM" id="MobiDB-lite"/>
    </source>
</evidence>
<feature type="domain" description="Radical SAM core" evidence="16">
    <location>
        <begin position="128"/>
        <end position="340"/>
    </location>
</feature>
<comment type="catalytic activity">
    <reaction evidence="1">
        <text>L-lysine = (3S)-3,6-diaminohexanoate</text>
        <dbReference type="Rhea" id="RHEA:19177"/>
        <dbReference type="ChEBI" id="CHEBI:32551"/>
        <dbReference type="ChEBI" id="CHEBI:57434"/>
        <dbReference type="EC" id="5.4.3.2"/>
    </reaction>
</comment>
<evidence type="ECO:0000256" key="11">
    <source>
        <dbReference type="ARBA" id="ARBA00023004"/>
    </source>
</evidence>
<evidence type="ECO:0000256" key="9">
    <source>
        <dbReference type="ARBA" id="ARBA00022723"/>
    </source>
</evidence>
<keyword evidence="18" id="KW-1185">Reference proteome</keyword>
<evidence type="ECO:0000313" key="18">
    <source>
        <dbReference type="Proteomes" id="UP000256304"/>
    </source>
</evidence>
<evidence type="ECO:0000256" key="10">
    <source>
        <dbReference type="ARBA" id="ARBA00022898"/>
    </source>
</evidence>
<dbReference type="Gene3D" id="6.10.140.1170">
    <property type="match status" value="1"/>
</dbReference>
<dbReference type="PANTHER" id="PTHR30538:SF1">
    <property type="entry name" value="L-LYSINE 2,3-AMINOMUTASE"/>
    <property type="match status" value="1"/>
</dbReference>
<dbReference type="InterPro" id="IPR003739">
    <property type="entry name" value="Lys_aminomutase/Glu_NH3_mut"/>
</dbReference>
<dbReference type="GO" id="GO:0050066">
    <property type="term" value="F:L-lysine 2,3-aminomutase activity"/>
    <property type="evidence" value="ECO:0007669"/>
    <property type="project" value="UniProtKB-EC"/>
</dbReference>
<keyword evidence="13" id="KW-0413">Isomerase</keyword>